<dbReference type="GO" id="GO:0000750">
    <property type="term" value="P:pheromone-dependent signal transduction involved in conjugation with cellular fusion"/>
    <property type="evidence" value="ECO:0007669"/>
    <property type="project" value="TreeGrafter"/>
</dbReference>
<dbReference type="PANTHER" id="PTHR28097">
    <property type="entry name" value="PHEROMONE A FACTOR RECEPTOR"/>
    <property type="match status" value="1"/>
</dbReference>
<evidence type="ECO:0000256" key="9">
    <source>
        <dbReference type="ARBA" id="ARBA00023224"/>
    </source>
</evidence>
<feature type="transmembrane region" description="Helical" evidence="11">
    <location>
        <begin position="116"/>
        <end position="135"/>
    </location>
</feature>
<dbReference type="Proteomes" id="UP000613580">
    <property type="component" value="Unassembled WGS sequence"/>
</dbReference>
<keyword evidence="7 11" id="KW-0472">Membrane</keyword>
<feature type="transmembrane region" description="Helical" evidence="11">
    <location>
        <begin position="41"/>
        <end position="59"/>
    </location>
</feature>
<organism evidence="12 13">
    <name type="scientific">Mycena chlorophos</name>
    <name type="common">Agaric fungus</name>
    <name type="synonym">Agaricus chlorophos</name>
    <dbReference type="NCBI Taxonomy" id="658473"/>
    <lineage>
        <taxon>Eukaryota</taxon>
        <taxon>Fungi</taxon>
        <taxon>Dikarya</taxon>
        <taxon>Basidiomycota</taxon>
        <taxon>Agaricomycotina</taxon>
        <taxon>Agaricomycetes</taxon>
        <taxon>Agaricomycetidae</taxon>
        <taxon>Agaricales</taxon>
        <taxon>Marasmiineae</taxon>
        <taxon>Mycenaceae</taxon>
        <taxon>Mycena</taxon>
    </lineage>
</organism>
<feature type="transmembrane region" description="Helical" evidence="11">
    <location>
        <begin position="211"/>
        <end position="233"/>
    </location>
</feature>
<dbReference type="OrthoDB" id="2874149at2759"/>
<dbReference type="AlphaFoldDB" id="A0A8H6WJC9"/>
<proteinExistence type="inferred from homology"/>
<dbReference type="PRINTS" id="PR00899">
    <property type="entry name" value="GPCRSTE3"/>
</dbReference>
<evidence type="ECO:0000256" key="11">
    <source>
        <dbReference type="SAM" id="Phobius"/>
    </source>
</evidence>
<protein>
    <submittedName>
        <fullName evidence="12">Pheromone B alpha 1 receptor</fullName>
    </submittedName>
</protein>
<keyword evidence="6" id="KW-0297">G-protein coupled receptor</keyword>
<sequence length="483" mass="52815">MYYYTGAPDWVYTMFAFIGATISFIPLAWHLEAYNVGTCMYMLWTGFACIILGVDSIVWKDNVLDLAPRWCDFSTHFLNGYNLAIPACTLCINRRLYQIASVRTVMKTKAQKRREVIIDLCIALGLPVLQIPLPAEYIVQGHRYNIYEDIGCLGETYETWVSILIFHLPPIILGCVSAVYCTLSIRAFYASRQQFKELLASANKNLNLNRYFRLMAVAAIDILFTIPLALWVLCADVIPNLGPWISWDNTHSNFSRVAQFPGIEWRSVKLLVASLETTRWATVFCAFIFFAFFGFADEALKHYRNAFSSVTRKMGLSTGASSTLGSGGVLDSNPKSRFGGVSGAMPSFVRKVSVSVPSSANKHRDSMGSFSSADLESLDYDEKAKTGSFGGDKSFTTDKSFNGAQSFGALTLQDVGGLLPAPDYSSEIGLSPVESSASGSGSASVSLAGDSDAEEVDVSSLHPASIVVRPEPAHVHVPASDIV</sequence>
<evidence type="ECO:0000256" key="4">
    <source>
        <dbReference type="ARBA" id="ARBA00022692"/>
    </source>
</evidence>
<dbReference type="InterPro" id="IPR000481">
    <property type="entry name" value="GPCR_Pheromne_B_alpha_rcpt"/>
</dbReference>
<dbReference type="InterPro" id="IPR001499">
    <property type="entry name" value="GPCR_STE3"/>
</dbReference>
<evidence type="ECO:0000256" key="8">
    <source>
        <dbReference type="ARBA" id="ARBA00023170"/>
    </source>
</evidence>
<comment type="similarity">
    <text evidence="2">Belongs to the G-protein coupled receptor 4 family.</text>
</comment>
<gene>
    <name evidence="12" type="ORF">HMN09_00161900</name>
</gene>
<feature type="region of interest" description="Disordered" evidence="10">
    <location>
        <begin position="430"/>
        <end position="472"/>
    </location>
</feature>
<keyword evidence="8 12" id="KW-0675">Receptor</keyword>
<feature type="transmembrane region" description="Helical" evidence="11">
    <location>
        <begin position="171"/>
        <end position="190"/>
    </location>
</feature>
<evidence type="ECO:0000256" key="6">
    <source>
        <dbReference type="ARBA" id="ARBA00023040"/>
    </source>
</evidence>
<keyword evidence="3" id="KW-0589">Pheromone response</keyword>
<accession>A0A8H6WJC9</accession>
<evidence type="ECO:0000256" key="5">
    <source>
        <dbReference type="ARBA" id="ARBA00022989"/>
    </source>
</evidence>
<feature type="transmembrane region" description="Helical" evidence="11">
    <location>
        <begin position="79"/>
        <end position="96"/>
    </location>
</feature>
<feature type="transmembrane region" description="Helical" evidence="11">
    <location>
        <begin position="12"/>
        <end position="29"/>
    </location>
</feature>
<dbReference type="CDD" id="cd14966">
    <property type="entry name" value="7tmD_STE3"/>
    <property type="match status" value="1"/>
</dbReference>
<evidence type="ECO:0000313" key="13">
    <source>
        <dbReference type="Proteomes" id="UP000613580"/>
    </source>
</evidence>
<dbReference type="GO" id="GO:0004934">
    <property type="term" value="F:mating-type alpha-factor pheromone receptor activity"/>
    <property type="evidence" value="ECO:0007669"/>
    <property type="project" value="InterPro"/>
</dbReference>
<comment type="caution">
    <text evidence="12">The sequence shown here is derived from an EMBL/GenBank/DDBJ whole genome shotgun (WGS) entry which is preliminary data.</text>
</comment>
<dbReference type="PRINTS" id="PR00901">
    <property type="entry name" value="PHEROMONEBAR"/>
</dbReference>
<dbReference type="PANTHER" id="PTHR28097:SF1">
    <property type="entry name" value="PHEROMONE A FACTOR RECEPTOR"/>
    <property type="match status" value="1"/>
</dbReference>
<keyword evidence="5 11" id="KW-1133">Transmembrane helix</keyword>
<keyword evidence="9" id="KW-0807">Transducer</keyword>
<dbReference type="Pfam" id="PF02076">
    <property type="entry name" value="STE3"/>
    <property type="match status" value="1"/>
</dbReference>
<comment type="subcellular location">
    <subcellularLocation>
        <location evidence="1">Membrane</location>
        <topology evidence="1">Multi-pass membrane protein</topology>
    </subcellularLocation>
</comment>
<dbReference type="GO" id="GO:0005886">
    <property type="term" value="C:plasma membrane"/>
    <property type="evidence" value="ECO:0007669"/>
    <property type="project" value="TreeGrafter"/>
</dbReference>
<evidence type="ECO:0000256" key="1">
    <source>
        <dbReference type="ARBA" id="ARBA00004141"/>
    </source>
</evidence>
<feature type="compositionally biased region" description="Low complexity" evidence="10">
    <location>
        <begin position="430"/>
        <end position="450"/>
    </location>
</feature>
<name>A0A8H6WJC9_MYCCL</name>
<feature type="transmembrane region" description="Helical" evidence="11">
    <location>
        <begin position="277"/>
        <end position="296"/>
    </location>
</feature>
<evidence type="ECO:0000256" key="10">
    <source>
        <dbReference type="SAM" id="MobiDB-lite"/>
    </source>
</evidence>
<keyword evidence="4 11" id="KW-0812">Transmembrane</keyword>
<reference evidence="12" key="1">
    <citation type="submission" date="2020-05" db="EMBL/GenBank/DDBJ databases">
        <title>Mycena genomes resolve the evolution of fungal bioluminescence.</title>
        <authorList>
            <person name="Tsai I.J."/>
        </authorList>
    </citation>
    <scope>NUCLEOTIDE SEQUENCE</scope>
    <source>
        <strain evidence="12">110903Hualien_Pintung</strain>
    </source>
</reference>
<evidence type="ECO:0000256" key="2">
    <source>
        <dbReference type="ARBA" id="ARBA00011085"/>
    </source>
</evidence>
<evidence type="ECO:0000256" key="7">
    <source>
        <dbReference type="ARBA" id="ARBA00023136"/>
    </source>
</evidence>
<evidence type="ECO:0000256" key="3">
    <source>
        <dbReference type="ARBA" id="ARBA00022507"/>
    </source>
</evidence>
<dbReference type="EMBL" id="JACAZE010000002">
    <property type="protein sequence ID" value="KAF7320759.1"/>
    <property type="molecule type" value="Genomic_DNA"/>
</dbReference>
<keyword evidence="13" id="KW-1185">Reference proteome</keyword>
<evidence type="ECO:0000313" key="12">
    <source>
        <dbReference type="EMBL" id="KAF7320759.1"/>
    </source>
</evidence>